<feature type="transmembrane region" description="Helical" evidence="2">
    <location>
        <begin position="55"/>
        <end position="73"/>
    </location>
</feature>
<dbReference type="EC" id="7.1.1.-" evidence="2"/>
<dbReference type="EMBL" id="PDOF01000003">
    <property type="protein sequence ID" value="PYZ96071.1"/>
    <property type="molecule type" value="Genomic_DNA"/>
</dbReference>
<dbReference type="AlphaFoldDB" id="A0A2W0H4X2"/>
<dbReference type="OrthoDB" id="9814997at2"/>
<dbReference type="GO" id="GO:0005886">
    <property type="term" value="C:plasma membrane"/>
    <property type="evidence" value="ECO:0007669"/>
    <property type="project" value="UniProtKB-SubCell"/>
</dbReference>
<keyword evidence="2" id="KW-1133">Transmembrane helix</keyword>
<dbReference type="PANTHER" id="PTHR33269:SF17">
    <property type="entry name" value="NADH-UBIQUINONE OXIDOREDUCTASE CHAIN 6"/>
    <property type="match status" value="1"/>
</dbReference>
<comment type="similarity">
    <text evidence="1 2">Belongs to the complex I subunit 6 family.</text>
</comment>
<reference evidence="3 4" key="1">
    <citation type="submission" date="2017-10" db="EMBL/GenBank/DDBJ databases">
        <title>Bacillus sp. nov., a halophilic bacterium isolated from a Yangshapao Lake.</title>
        <authorList>
            <person name="Wang H."/>
        </authorList>
    </citation>
    <scope>NUCLEOTIDE SEQUENCE [LARGE SCALE GENOMIC DNA]</scope>
    <source>
        <strain evidence="3 4">YSP-3</strain>
    </source>
</reference>
<protein>
    <recommendedName>
        <fullName evidence="2">NADH-quinone oxidoreductase subunit J</fullName>
        <ecNumber evidence="2">7.1.1.-</ecNumber>
    </recommendedName>
</protein>
<keyword evidence="2" id="KW-0874">Quinone</keyword>
<comment type="catalytic activity">
    <reaction evidence="2">
        <text>a quinone + NADH + 5 H(+)(in) = a quinol + NAD(+) + 4 H(+)(out)</text>
        <dbReference type="Rhea" id="RHEA:57888"/>
        <dbReference type="ChEBI" id="CHEBI:15378"/>
        <dbReference type="ChEBI" id="CHEBI:24646"/>
        <dbReference type="ChEBI" id="CHEBI:57540"/>
        <dbReference type="ChEBI" id="CHEBI:57945"/>
        <dbReference type="ChEBI" id="CHEBI:132124"/>
    </reaction>
</comment>
<feature type="transmembrane region" description="Helical" evidence="2">
    <location>
        <begin position="94"/>
        <end position="112"/>
    </location>
</feature>
<dbReference type="InterPro" id="IPR042106">
    <property type="entry name" value="Nuo/plastoQ_OxRdtase_6_NuoJ"/>
</dbReference>
<accession>A0A2W0H4X2</accession>
<dbReference type="Gene3D" id="1.20.120.1200">
    <property type="entry name" value="NADH-ubiquinone/plastoquinone oxidoreductase chain 6, subunit NuoJ"/>
    <property type="match status" value="1"/>
</dbReference>
<comment type="function">
    <text evidence="2">NDH-1 shuttles electrons from NADH, via FMN and iron-sulfur (Fe-S) centers, to quinones in the respiratory chain. Couples the redox reaction to proton translocation (for every two electrons transferred, four hydrogen ions are translocated across the cytoplasmic membrane), and thus conserves the redox energy in a proton gradient.</text>
</comment>
<proteinExistence type="inferred from homology"/>
<evidence type="ECO:0000256" key="1">
    <source>
        <dbReference type="ARBA" id="ARBA00005698"/>
    </source>
</evidence>
<dbReference type="RefSeq" id="WP_110521346.1">
    <property type="nucleotide sequence ID" value="NZ_PDOF01000003.1"/>
</dbReference>
<feature type="transmembrane region" description="Helical" evidence="2">
    <location>
        <begin position="138"/>
        <end position="160"/>
    </location>
</feature>
<keyword evidence="2" id="KW-0520">NAD</keyword>
<keyword evidence="4" id="KW-1185">Reference proteome</keyword>
<keyword evidence="2" id="KW-1003">Cell membrane</keyword>
<dbReference type="Pfam" id="PF00499">
    <property type="entry name" value="Oxidored_q3"/>
    <property type="match status" value="1"/>
</dbReference>
<feature type="transmembrane region" description="Helical" evidence="2">
    <location>
        <begin position="32"/>
        <end position="49"/>
    </location>
</feature>
<dbReference type="PANTHER" id="PTHR33269">
    <property type="entry name" value="NADH-UBIQUINONE OXIDOREDUCTASE CHAIN 6"/>
    <property type="match status" value="1"/>
</dbReference>
<sequence length="165" mass="17640">MSAQMIFFLILGTIVIACSVLVLILRKISHRIAAMAFAFMAIAGLYFLLRAEFIGIIQIMVYVGAVSILFVFGMMLTDHRSAGFGPERSRLHKVVSFAGVGALLGAILYGVLQADFAPNDNPYVGTPEAIGLELYGNYLIAFIGVGVLLLAALTGAVVLARKEAE</sequence>
<comment type="subcellular location">
    <subcellularLocation>
        <location evidence="2">Cell membrane</location>
        <topology evidence="2">Multi-pass membrane protein</topology>
    </subcellularLocation>
</comment>
<keyword evidence="2" id="KW-0812">Transmembrane</keyword>
<dbReference type="GO" id="GO:0048038">
    <property type="term" value="F:quinone binding"/>
    <property type="evidence" value="ECO:0007669"/>
    <property type="project" value="UniProtKB-UniRule"/>
</dbReference>
<evidence type="ECO:0000313" key="3">
    <source>
        <dbReference type="EMBL" id="PYZ96071.1"/>
    </source>
</evidence>
<dbReference type="InterPro" id="IPR001457">
    <property type="entry name" value="NADH_UbQ/plastoQ_OxRdtase_su6"/>
</dbReference>
<dbReference type="Proteomes" id="UP000248066">
    <property type="component" value="Unassembled WGS sequence"/>
</dbReference>
<keyword evidence="2" id="KW-0472">Membrane</keyword>
<dbReference type="GO" id="GO:0008137">
    <property type="term" value="F:NADH dehydrogenase (ubiquinone) activity"/>
    <property type="evidence" value="ECO:0007669"/>
    <property type="project" value="UniProtKB-UniRule"/>
</dbReference>
<feature type="transmembrane region" description="Helical" evidence="2">
    <location>
        <begin position="6"/>
        <end position="25"/>
    </location>
</feature>
<evidence type="ECO:0000313" key="4">
    <source>
        <dbReference type="Proteomes" id="UP000248066"/>
    </source>
</evidence>
<evidence type="ECO:0000256" key="2">
    <source>
        <dbReference type="RuleBase" id="RU004429"/>
    </source>
</evidence>
<organism evidence="3 4">
    <name type="scientific">Alteribacter lacisalsi</name>
    <dbReference type="NCBI Taxonomy" id="2045244"/>
    <lineage>
        <taxon>Bacteria</taxon>
        <taxon>Bacillati</taxon>
        <taxon>Bacillota</taxon>
        <taxon>Bacilli</taxon>
        <taxon>Bacillales</taxon>
        <taxon>Bacillaceae</taxon>
        <taxon>Alteribacter</taxon>
    </lineage>
</organism>
<name>A0A2W0H4X2_9BACI</name>
<gene>
    <name evidence="3" type="ORF">CR205_17020</name>
</gene>
<comment type="caution">
    <text evidence="3">The sequence shown here is derived from an EMBL/GenBank/DDBJ whole genome shotgun (WGS) entry which is preliminary data.</text>
</comment>